<comment type="subcellular location">
    <subcellularLocation>
        <location evidence="1">Endoplasmic reticulum membrane</location>
        <topology evidence="1">Single-pass type I membrane protein</topology>
    </subcellularLocation>
</comment>
<keyword evidence="5 9" id="KW-0732">Signal</keyword>
<keyword evidence="11" id="KW-1185">Reference proteome</keyword>
<evidence type="ECO:0000313" key="11">
    <source>
        <dbReference type="Proteomes" id="UP000318571"/>
    </source>
</evidence>
<evidence type="ECO:0000313" key="10">
    <source>
        <dbReference type="EMBL" id="TRY63352.1"/>
    </source>
</evidence>
<evidence type="ECO:0000256" key="2">
    <source>
        <dbReference type="ARBA" id="ARBA00007695"/>
    </source>
</evidence>
<feature type="chain" id="PRO_5021982808" description="ER membrane protein complex subunit 10" evidence="9">
    <location>
        <begin position="18"/>
        <end position="223"/>
    </location>
</feature>
<keyword evidence="8" id="KW-0472">Membrane</keyword>
<dbReference type="Pfam" id="PF21203">
    <property type="entry name" value="ECM10"/>
    <property type="match status" value="1"/>
</dbReference>
<evidence type="ECO:0000256" key="7">
    <source>
        <dbReference type="ARBA" id="ARBA00022989"/>
    </source>
</evidence>
<evidence type="ECO:0000256" key="3">
    <source>
        <dbReference type="ARBA" id="ARBA00020105"/>
    </source>
</evidence>
<dbReference type="Proteomes" id="UP000318571">
    <property type="component" value="Chromosome 10"/>
</dbReference>
<gene>
    <name evidence="10" type="ORF">TCAL_02103</name>
</gene>
<dbReference type="GO" id="GO:0072546">
    <property type="term" value="C:EMC complex"/>
    <property type="evidence" value="ECO:0007669"/>
    <property type="project" value="TreeGrafter"/>
</dbReference>
<keyword evidence="4" id="KW-0812">Transmembrane</keyword>
<name>A0A553ND31_TIGCA</name>
<reference evidence="10 11" key="1">
    <citation type="journal article" date="2018" name="Nat. Ecol. Evol.">
        <title>Genomic signatures of mitonuclear coevolution across populations of Tigriopus californicus.</title>
        <authorList>
            <person name="Barreto F.S."/>
            <person name="Watson E.T."/>
            <person name="Lima T.G."/>
            <person name="Willett C.S."/>
            <person name="Edmands S."/>
            <person name="Li W."/>
            <person name="Burton R.S."/>
        </authorList>
    </citation>
    <scope>NUCLEOTIDE SEQUENCE [LARGE SCALE GENOMIC DNA]</scope>
    <source>
        <strain evidence="10 11">San Diego</strain>
    </source>
</reference>
<keyword evidence="6" id="KW-0256">Endoplasmic reticulum</keyword>
<proteinExistence type="inferred from homology"/>
<evidence type="ECO:0000256" key="5">
    <source>
        <dbReference type="ARBA" id="ARBA00022729"/>
    </source>
</evidence>
<accession>A0A553ND31</accession>
<dbReference type="OMA" id="CHANANQ"/>
<protein>
    <recommendedName>
        <fullName evidence="3">ER membrane protein complex subunit 10</fullName>
    </recommendedName>
</protein>
<organism evidence="10 11">
    <name type="scientific">Tigriopus californicus</name>
    <name type="common">Marine copepod</name>
    <dbReference type="NCBI Taxonomy" id="6832"/>
    <lineage>
        <taxon>Eukaryota</taxon>
        <taxon>Metazoa</taxon>
        <taxon>Ecdysozoa</taxon>
        <taxon>Arthropoda</taxon>
        <taxon>Crustacea</taxon>
        <taxon>Multicrustacea</taxon>
        <taxon>Hexanauplia</taxon>
        <taxon>Copepoda</taxon>
        <taxon>Harpacticoida</taxon>
        <taxon>Harpacticidae</taxon>
        <taxon>Tigriopus</taxon>
    </lineage>
</organism>
<evidence type="ECO:0000256" key="6">
    <source>
        <dbReference type="ARBA" id="ARBA00022824"/>
    </source>
</evidence>
<evidence type="ECO:0000256" key="4">
    <source>
        <dbReference type="ARBA" id="ARBA00022692"/>
    </source>
</evidence>
<evidence type="ECO:0000256" key="9">
    <source>
        <dbReference type="SAM" id="SignalP"/>
    </source>
</evidence>
<dbReference type="AlphaFoldDB" id="A0A553ND31"/>
<evidence type="ECO:0000256" key="1">
    <source>
        <dbReference type="ARBA" id="ARBA00004115"/>
    </source>
</evidence>
<dbReference type="EMBL" id="VCGU01000458">
    <property type="protein sequence ID" value="TRY63352.1"/>
    <property type="molecule type" value="Genomic_DNA"/>
</dbReference>
<feature type="signal peptide" evidence="9">
    <location>
        <begin position="1"/>
        <end position="17"/>
    </location>
</feature>
<comment type="similarity">
    <text evidence="2">Belongs to the EMC10 family.</text>
</comment>
<dbReference type="PANTHER" id="PTHR21397:SF4">
    <property type="entry name" value="ER MEMBRANE PROTEIN COMPLEX SUBUNIT 10"/>
    <property type="match status" value="1"/>
</dbReference>
<dbReference type="STRING" id="6832.A0A553ND31"/>
<dbReference type="CDD" id="cd22209">
    <property type="entry name" value="EMC10"/>
    <property type="match status" value="1"/>
</dbReference>
<comment type="caution">
    <text evidence="10">The sequence shown here is derived from an EMBL/GenBank/DDBJ whole genome shotgun (WGS) entry which is preliminary data.</text>
</comment>
<dbReference type="PANTHER" id="PTHR21397">
    <property type="entry name" value="CHROMATIN COMPLEXES SUBUNIT BAP18-RELATED"/>
    <property type="match status" value="1"/>
</dbReference>
<evidence type="ECO:0000256" key="8">
    <source>
        <dbReference type="ARBA" id="ARBA00023136"/>
    </source>
</evidence>
<keyword evidence="7" id="KW-1133">Transmembrane helix</keyword>
<sequence length="223" mass="24704">MWPVFLFLSILTPPIWADFEDTPSTDGQFNLEVEHSLDAGQSFQDRGLLTVHSIRSKSFSSDPTDLTSEQKAQLKTLCDQGDLYLLRIKATNPATSQSSLHRSVADPCLMIANAFQDTFTLHLDWKSQLVSLSVMPTPTPGQASLGSLRDHFQTKVAVQLMEAGPQPDTSAFIQKVEQEKLAQQRGETKDNRSFLAKYWMYIVPVVLMLAMSSANPEGQGGGR</sequence>